<dbReference type="SUPFAM" id="SSF81338">
    <property type="entry name" value="Aquaporin-like"/>
    <property type="match status" value="1"/>
</dbReference>
<keyword evidence="5 8" id="KW-1133">Transmembrane helix</keyword>
<proteinExistence type="inferred from homology"/>
<dbReference type="PANTHER" id="PTHR19139:SF268">
    <property type="entry name" value="NEUROGENIC PROTEIN BIG BRAIN"/>
    <property type="match status" value="1"/>
</dbReference>
<evidence type="ECO:0000256" key="6">
    <source>
        <dbReference type="ARBA" id="ARBA00023136"/>
    </source>
</evidence>
<gene>
    <name evidence="9" type="ORF">AAG570_002159</name>
</gene>
<dbReference type="GO" id="GO:0016020">
    <property type="term" value="C:membrane"/>
    <property type="evidence" value="ECO:0007669"/>
    <property type="project" value="UniProtKB-SubCell"/>
</dbReference>
<dbReference type="PROSITE" id="PS00221">
    <property type="entry name" value="MIP"/>
    <property type="match status" value="1"/>
</dbReference>
<dbReference type="InterPro" id="IPR000425">
    <property type="entry name" value="MIP"/>
</dbReference>
<feature type="transmembrane region" description="Helical" evidence="8">
    <location>
        <begin position="146"/>
        <end position="168"/>
    </location>
</feature>
<evidence type="ECO:0000256" key="3">
    <source>
        <dbReference type="ARBA" id="ARBA00022448"/>
    </source>
</evidence>
<dbReference type="InterPro" id="IPR034294">
    <property type="entry name" value="Aquaporin_transptr"/>
</dbReference>
<comment type="caution">
    <text evidence="9">The sequence shown here is derived from an EMBL/GenBank/DDBJ whole genome shotgun (WGS) entry which is preliminary data.</text>
</comment>
<dbReference type="EMBL" id="JBFDAA010000012">
    <property type="protein sequence ID" value="KAL1123071.1"/>
    <property type="molecule type" value="Genomic_DNA"/>
</dbReference>
<dbReference type="Pfam" id="PF00230">
    <property type="entry name" value="MIP"/>
    <property type="match status" value="1"/>
</dbReference>
<dbReference type="PRINTS" id="PR00783">
    <property type="entry name" value="MINTRINSICP"/>
</dbReference>
<keyword evidence="10" id="KW-1185">Reference proteome</keyword>
<comment type="similarity">
    <text evidence="2 7">Belongs to the MIP/aquaporin (TC 1.A.8) family.</text>
</comment>
<evidence type="ECO:0000256" key="7">
    <source>
        <dbReference type="RuleBase" id="RU000477"/>
    </source>
</evidence>
<comment type="subcellular location">
    <subcellularLocation>
        <location evidence="1">Membrane</location>
        <topology evidence="1">Multi-pass membrane protein</topology>
    </subcellularLocation>
</comment>
<dbReference type="Gene3D" id="1.20.1080.10">
    <property type="entry name" value="Glycerol uptake facilitator protein"/>
    <property type="match status" value="1"/>
</dbReference>
<dbReference type="AlphaFoldDB" id="A0ABD0Y6Q6"/>
<keyword evidence="3 7" id="KW-0813">Transport</keyword>
<sequence length="180" mass="19692">MRDKTKRPAEAVVALDINAKIKGDQINDYRSESFRGNLVLLKRGPQLRCAEILLAGRNVKYRTDPVYSELGAILELKQGGGLRGYPSDKDKGGRIVSHNGRRIADIIPYNDPMVVSPLLARSHFWLGAHVNPAVSFAMMITRNISILRGIMFITAQCGGGIAGAALLYRSVSISLIDINC</sequence>
<evidence type="ECO:0000256" key="4">
    <source>
        <dbReference type="ARBA" id="ARBA00022692"/>
    </source>
</evidence>
<dbReference type="InterPro" id="IPR023271">
    <property type="entry name" value="Aquaporin-like"/>
</dbReference>
<evidence type="ECO:0000256" key="5">
    <source>
        <dbReference type="ARBA" id="ARBA00022989"/>
    </source>
</evidence>
<organism evidence="9 10">
    <name type="scientific">Ranatra chinensis</name>
    <dbReference type="NCBI Taxonomy" id="642074"/>
    <lineage>
        <taxon>Eukaryota</taxon>
        <taxon>Metazoa</taxon>
        <taxon>Ecdysozoa</taxon>
        <taxon>Arthropoda</taxon>
        <taxon>Hexapoda</taxon>
        <taxon>Insecta</taxon>
        <taxon>Pterygota</taxon>
        <taxon>Neoptera</taxon>
        <taxon>Paraneoptera</taxon>
        <taxon>Hemiptera</taxon>
        <taxon>Heteroptera</taxon>
        <taxon>Panheteroptera</taxon>
        <taxon>Nepomorpha</taxon>
        <taxon>Nepidae</taxon>
        <taxon>Ranatrinae</taxon>
        <taxon>Ranatra</taxon>
    </lineage>
</organism>
<reference evidence="9 10" key="1">
    <citation type="submission" date="2024-07" db="EMBL/GenBank/DDBJ databases">
        <title>Chromosome-level genome assembly of the water stick insect Ranatra chinensis (Heteroptera: Nepidae).</title>
        <authorList>
            <person name="Liu X."/>
        </authorList>
    </citation>
    <scope>NUCLEOTIDE SEQUENCE [LARGE SCALE GENOMIC DNA]</scope>
    <source>
        <strain evidence="9">Cailab_2021Rc</strain>
        <tissue evidence="9">Muscle</tissue>
    </source>
</reference>
<keyword evidence="4 7" id="KW-0812">Transmembrane</keyword>
<dbReference type="Proteomes" id="UP001558652">
    <property type="component" value="Unassembled WGS sequence"/>
</dbReference>
<evidence type="ECO:0000313" key="10">
    <source>
        <dbReference type="Proteomes" id="UP001558652"/>
    </source>
</evidence>
<evidence type="ECO:0000256" key="2">
    <source>
        <dbReference type="ARBA" id="ARBA00006175"/>
    </source>
</evidence>
<dbReference type="InterPro" id="IPR022357">
    <property type="entry name" value="MIP_CS"/>
</dbReference>
<evidence type="ECO:0000313" key="9">
    <source>
        <dbReference type="EMBL" id="KAL1123071.1"/>
    </source>
</evidence>
<dbReference type="PANTHER" id="PTHR19139">
    <property type="entry name" value="AQUAPORIN TRANSPORTER"/>
    <property type="match status" value="1"/>
</dbReference>
<evidence type="ECO:0000256" key="1">
    <source>
        <dbReference type="ARBA" id="ARBA00004141"/>
    </source>
</evidence>
<protein>
    <submittedName>
        <fullName evidence="9">Uncharacterized protein</fullName>
    </submittedName>
</protein>
<name>A0ABD0Y6Q6_9HEMI</name>
<accession>A0ABD0Y6Q6</accession>
<keyword evidence="6 8" id="KW-0472">Membrane</keyword>
<evidence type="ECO:0000256" key="8">
    <source>
        <dbReference type="SAM" id="Phobius"/>
    </source>
</evidence>